<accession>A0A8J8SAA1</accession>
<dbReference type="Proteomes" id="UP000677305">
    <property type="component" value="Chromosome"/>
</dbReference>
<evidence type="ECO:0000313" key="1">
    <source>
        <dbReference type="EMBL" id="QUH27384.1"/>
    </source>
</evidence>
<proteinExistence type="predicted"/>
<sequence length="139" mass="16644">MNVFDELQKELEKTNITEFELLNLSIDGVLTIIGSFDSSYNHDIEIYIKNPSYISLPKYFEYPTFRRATEQEKQDLKRERFLSNDIDGTVICVELDKGFDKFFEKHYIIAEDFSYKFGVVYHYKRENLKEGERIAEWIK</sequence>
<dbReference type="KEGG" id="vgu:HYG85_07260"/>
<protein>
    <submittedName>
        <fullName evidence="1">Uncharacterized protein</fullName>
    </submittedName>
</protein>
<organism evidence="1 2">
    <name type="scientific">Vallitalea guaymasensis</name>
    <dbReference type="NCBI Taxonomy" id="1185412"/>
    <lineage>
        <taxon>Bacteria</taxon>
        <taxon>Bacillati</taxon>
        <taxon>Bacillota</taxon>
        <taxon>Clostridia</taxon>
        <taxon>Lachnospirales</taxon>
        <taxon>Vallitaleaceae</taxon>
        <taxon>Vallitalea</taxon>
    </lineage>
</organism>
<dbReference type="RefSeq" id="WP_212692932.1">
    <property type="nucleotide sequence ID" value="NZ_CP058561.1"/>
</dbReference>
<evidence type="ECO:0000313" key="2">
    <source>
        <dbReference type="Proteomes" id="UP000677305"/>
    </source>
</evidence>
<name>A0A8J8SAA1_9FIRM</name>
<gene>
    <name evidence="1" type="ORF">HYG85_07260</name>
</gene>
<reference evidence="1 2" key="1">
    <citation type="submission" date="2020-07" db="EMBL/GenBank/DDBJ databases">
        <title>Vallitalea guaymasensis genome.</title>
        <authorList>
            <person name="Postec A."/>
        </authorList>
    </citation>
    <scope>NUCLEOTIDE SEQUENCE [LARGE SCALE GENOMIC DNA]</scope>
    <source>
        <strain evidence="1 2">Ra1766G1</strain>
    </source>
</reference>
<dbReference type="EMBL" id="CP058561">
    <property type="protein sequence ID" value="QUH27384.1"/>
    <property type="molecule type" value="Genomic_DNA"/>
</dbReference>
<dbReference type="AlphaFoldDB" id="A0A8J8SAA1"/>
<keyword evidence="2" id="KW-1185">Reference proteome</keyword>